<accession>A0A0K0E890</accession>
<organism evidence="1">
    <name type="scientific">Strongyloides stercoralis</name>
    <name type="common">Threadworm</name>
    <dbReference type="NCBI Taxonomy" id="6248"/>
    <lineage>
        <taxon>Eukaryota</taxon>
        <taxon>Metazoa</taxon>
        <taxon>Ecdysozoa</taxon>
        <taxon>Nematoda</taxon>
        <taxon>Chromadorea</taxon>
        <taxon>Rhabditida</taxon>
        <taxon>Tylenchina</taxon>
        <taxon>Panagrolaimomorpha</taxon>
        <taxon>Strongyloidoidea</taxon>
        <taxon>Strongyloididae</taxon>
        <taxon>Strongyloides</taxon>
    </lineage>
</organism>
<name>A0A0K0E890_STRER</name>
<dbReference type="AlphaFoldDB" id="A0A0K0E890"/>
<evidence type="ECO:0000313" key="1">
    <source>
        <dbReference type="WBParaSite" id="SSTP_0000572100.1"/>
    </source>
</evidence>
<sequence length="112" mass="12663">MFEASKQIRKNMKFFIISILLAFLIVIGNCQISKKIVTDNGSLKDSLKKEPVGPPLFQHKEILDHLMVPDQRGQMPSLRPPPGVAGKLNMVKLRDFMELVRAVKHKQMLAAL</sequence>
<protein>
    <submittedName>
        <fullName evidence="1">Uncharacterized protein</fullName>
    </submittedName>
</protein>
<proteinExistence type="predicted"/>
<dbReference type="WBParaSite" id="SSTP_0000572100.1">
    <property type="protein sequence ID" value="SSTP_0000572100.1"/>
    <property type="gene ID" value="SSTP_0000572100"/>
</dbReference>
<reference evidence="1" key="1">
    <citation type="submission" date="2015-08" db="UniProtKB">
        <authorList>
            <consortium name="WormBaseParasite"/>
        </authorList>
    </citation>
    <scope>IDENTIFICATION</scope>
</reference>